<accession>A0A915DHZ4</accession>
<dbReference type="FunFam" id="1.10.8.10:FF:000079">
    <property type="entry name" value="Ubiquitin family protein"/>
    <property type="match status" value="1"/>
</dbReference>
<dbReference type="InterPro" id="IPR015940">
    <property type="entry name" value="UBA"/>
</dbReference>
<dbReference type="InterPro" id="IPR006636">
    <property type="entry name" value="STI1_HS-bd"/>
</dbReference>
<feature type="domain" description="UBA" evidence="2">
    <location>
        <begin position="284"/>
        <end position="328"/>
    </location>
</feature>
<dbReference type="Proteomes" id="UP000887574">
    <property type="component" value="Unplaced"/>
</dbReference>
<dbReference type="InterPro" id="IPR009060">
    <property type="entry name" value="UBA-like_sf"/>
</dbReference>
<reference evidence="4" key="1">
    <citation type="submission" date="2022-11" db="UniProtKB">
        <authorList>
            <consortium name="WormBaseParasite"/>
        </authorList>
    </citation>
    <scope>IDENTIFICATION</scope>
</reference>
<dbReference type="GO" id="GO:0005829">
    <property type="term" value="C:cytosol"/>
    <property type="evidence" value="ECO:0007669"/>
    <property type="project" value="TreeGrafter"/>
</dbReference>
<dbReference type="SMART" id="SM00727">
    <property type="entry name" value="STI1"/>
    <property type="match status" value="2"/>
</dbReference>
<name>A0A915DHZ4_9BILA</name>
<dbReference type="Gene3D" id="1.10.8.10">
    <property type="entry name" value="DNA helicase RuvA subunit, C-terminal domain"/>
    <property type="match status" value="1"/>
</dbReference>
<sequence>MEMIRNPNMLQEMMRNHDQAIRNLQGIPGGEAALQRLYEDVQEPLLNSATSSLRPNPFAPSSTDTNIPAGQRPNTANQRAQGVNTEALPNPWGNVIGGGATAAAIMLAKLTTNNFLDIMNAPGMQSLFRQMTSNPTVMQNFMTPDNMRHMNQMMSQNPAMLQQVMQSMPGFANNPGMAEQIQNNMPALTNVLSNPGAMQAMTNPRVMQAFQQIQQAYQVIREEAPQLLSTLGEGMGGLGNLGGMLGGTDSSATPGNAAAGASPELAQIFGQMMALNAQNNQQQPPEERYRTQLETLAGMGFINRQANIQALLATFGDVSAAIERLLGGGDPAAQ</sequence>
<organism evidence="3 4">
    <name type="scientific">Ditylenchus dipsaci</name>
    <dbReference type="NCBI Taxonomy" id="166011"/>
    <lineage>
        <taxon>Eukaryota</taxon>
        <taxon>Metazoa</taxon>
        <taxon>Ecdysozoa</taxon>
        <taxon>Nematoda</taxon>
        <taxon>Chromadorea</taxon>
        <taxon>Rhabditida</taxon>
        <taxon>Tylenchina</taxon>
        <taxon>Tylenchomorpha</taxon>
        <taxon>Sphaerularioidea</taxon>
        <taxon>Anguinidae</taxon>
        <taxon>Anguininae</taxon>
        <taxon>Ditylenchus</taxon>
    </lineage>
</organism>
<evidence type="ECO:0000313" key="4">
    <source>
        <dbReference type="WBParaSite" id="jg20114"/>
    </source>
</evidence>
<dbReference type="PROSITE" id="PS50030">
    <property type="entry name" value="UBA"/>
    <property type="match status" value="1"/>
</dbReference>
<dbReference type="GO" id="GO:0031593">
    <property type="term" value="F:polyubiquitin modification-dependent protein binding"/>
    <property type="evidence" value="ECO:0007669"/>
    <property type="project" value="TreeGrafter"/>
</dbReference>
<dbReference type="Pfam" id="PF23195">
    <property type="entry name" value="UBQLN1"/>
    <property type="match status" value="1"/>
</dbReference>
<dbReference type="WBParaSite" id="jg20114">
    <property type="protein sequence ID" value="jg20114"/>
    <property type="gene ID" value="jg20114"/>
</dbReference>
<dbReference type="SUPFAM" id="SSF101238">
    <property type="entry name" value="XPC-binding domain"/>
    <property type="match status" value="1"/>
</dbReference>
<dbReference type="PANTHER" id="PTHR10677">
    <property type="entry name" value="UBIQUILIN"/>
    <property type="match status" value="1"/>
</dbReference>
<evidence type="ECO:0000256" key="1">
    <source>
        <dbReference type="SAM" id="MobiDB-lite"/>
    </source>
</evidence>
<dbReference type="GO" id="GO:0003684">
    <property type="term" value="F:damaged DNA binding"/>
    <property type="evidence" value="ECO:0007669"/>
    <property type="project" value="InterPro"/>
</dbReference>
<dbReference type="CDD" id="cd14399">
    <property type="entry name" value="UBA_PLICs"/>
    <property type="match status" value="1"/>
</dbReference>
<dbReference type="GO" id="GO:0006289">
    <property type="term" value="P:nucleotide-excision repair"/>
    <property type="evidence" value="ECO:0007669"/>
    <property type="project" value="InterPro"/>
</dbReference>
<dbReference type="Pfam" id="PF00627">
    <property type="entry name" value="UBA"/>
    <property type="match status" value="1"/>
</dbReference>
<dbReference type="Pfam" id="PF09280">
    <property type="entry name" value="XPC-binding"/>
    <property type="match status" value="1"/>
</dbReference>
<dbReference type="SUPFAM" id="SSF46934">
    <property type="entry name" value="UBA-like"/>
    <property type="match status" value="1"/>
</dbReference>
<dbReference type="InterPro" id="IPR015360">
    <property type="entry name" value="XPC-bd"/>
</dbReference>
<protein>
    <submittedName>
        <fullName evidence="4">UBA domain-containing protein</fullName>
    </submittedName>
</protein>
<dbReference type="InterPro" id="IPR015496">
    <property type="entry name" value="Ubiquilin"/>
</dbReference>
<feature type="region of interest" description="Disordered" evidence="1">
    <location>
        <begin position="49"/>
        <end position="78"/>
    </location>
</feature>
<dbReference type="AlphaFoldDB" id="A0A915DHZ4"/>
<dbReference type="GO" id="GO:0043161">
    <property type="term" value="P:proteasome-mediated ubiquitin-dependent protein catabolic process"/>
    <property type="evidence" value="ECO:0007669"/>
    <property type="project" value="InterPro"/>
</dbReference>
<dbReference type="SMART" id="SM00165">
    <property type="entry name" value="UBA"/>
    <property type="match status" value="1"/>
</dbReference>
<evidence type="ECO:0000313" key="3">
    <source>
        <dbReference type="Proteomes" id="UP000887574"/>
    </source>
</evidence>
<keyword evidence="3" id="KW-1185">Reference proteome</keyword>
<evidence type="ECO:0000259" key="2">
    <source>
        <dbReference type="PROSITE" id="PS50030"/>
    </source>
</evidence>
<dbReference type="InterPro" id="IPR036353">
    <property type="entry name" value="XPC-bd_sf"/>
</dbReference>
<dbReference type="Gene3D" id="1.10.260.100">
    <property type="match status" value="1"/>
</dbReference>
<proteinExistence type="predicted"/>
<dbReference type="PANTHER" id="PTHR10677:SF3">
    <property type="entry name" value="FI07626P-RELATED"/>
    <property type="match status" value="1"/>
</dbReference>